<dbReference type="GO" id="GO:0019748">
    <property type="term" value="P:secondary metabolic process"/>
    <property type="evidence" value="ECO:0007669"/>
    <property type="project" value="TreeGrafter"/>
</dbReference>
<dbReference type="InterPro" id="IPR006680">
    <property type="entry name" value="Amidohydro-rel"/>
</dbReference>
<organism evidence="3 4">
    <name type="scientific">Spirosoma validum</name>
    <dbReference type="NCBI Taxonomy" id="2771355"/>
    <lineage>
        <taxon>Bacteria</taxon>
        <taxon>Pseudomonadati</taxon>
        <taxon>Bacteroidota</taxon>
        <taxon>Cytophagia</taxon>
        <taxon>Cytophagales</taxon>
        <taxon>Cytophagaceae</taxon>
        <taxon>Spirosoma</taxon>
    </lineage>
</organism>
<evidence type="ECO:0000313" key="4">
    <source>
        <dbReference type="Proteomes" id="UP000653797"/>
    </source>
</evidence>
<keyword evidence="4" id="KW-1185">Reference proteome</keyword>
<dbReference type="PANTHER" id="PTHR21240">
    <property type="entry name" value="2-AMINO-3-CARBOXYLMUCONATE-6-SEMIALDEHYDE DECARBOXYLASE"/>
    <property type="match status" value="1"/>
</dbReference>
<reference evidence="3" key="1">
    <citation type="submission" date="2020-09" db="EMBL/GenBank/DDBJ databases">
        <authorList>
            <person name="Kim M.K."/>
        </authorList>
    </citation>
    <scope>NUCLEOTIDE SEQUENCE</scope>
    <source>
        <strain evidence="3">BT704</strain>
    </source>
</reference>
<dbReference type="InterPro" id="IPR032465">
    <property type="entry name" value="ACMSD"/>
</dbReference>
<evidence type="ECO:0000256" key="1">
    <source>
        <dbReference type="ARBA" id="ARBA00023239"/>
    </source>
</evidence>
<comment type="caution">
    <text evidence="3">The sequence shown here is derived from an EMBL/GenBank/DDBJ whole genome shotgun (WGS) entry which is preliminary data.</text>
</comment>
<dbReference type="InterPro" id="IPR032466">
    <property type="entry name" value="Metal_Hydrolase"/>
</dbReference>
<dbReference type="EMBL" id="JACXAA010000013">
    <property type="protein sequence ID" value="MBD2756547.1"/>
    <property type="molecule type" value="Genomic_DNA"/>
</dbReference>
<dbReference type="GO" id="GO:0016787">
    <property type="term" value="F:hydrolase activity"/>
    <property type="evidence" value="ECO:0007669"/>
    <property type="project" value="InterPro"/>
</dbReference>
<dbReference type="SUPFAM" id="SSF51556">
    <property type="entry name" value="Metallo-dependent hydrolases"/>
    <property type="match status" value="1"/>
</dbReference>
<sequence length="275" mass="31331">MHIHSYDQGAFLRPIIEVAGVRAAKTASAHFQETYQAFTTYSIVKAVVSGSPTSVDNWLTQDKEHKFIAGIAMDEPTDYGMDSVRFEQLVKDKKILVFGEIGAYYGGSTLNHPGWQPYLRICQRYDIPVAIHLGGGPPQSTYSWAPKARLQLSDPFLIEDVLVRYPKLRIYMMHSGEVWYEHALRLMAFYPQLYSDLGALLWVEPLTKHYASEFLKLAKEGGYLKRVMFGSDQMRWPGGIGKSVDYLKSLPFLSQEDKADLFYNNAARFLKLKNQ</sequence>
<accession>A0A927GG21</accession>
<protein>
    <submittedName>
        <fullName evidence="3">Amidohydrolase</fullName>
    </submittedName>
</protein>
<dbReference type="PANTHER" id="PTHR21240:SF28">
    <property type="entry name" value="ISO-OROTATE DECARBOXYLASE (EUROFUNG)"/>
    <property type="match status" value="1"/>
</dbReference>
<dbReference type="Proteomes" id="UP000653797">
    <property type="component" value="Unassembled WGS sequence"/>
</dbReference>
<gene>
    <name evidence="3" type="ORF">IC230_26900</name>
</gene>
<dbReference type="AlphaFoldDB" id="A0A927GG21"/>
<dbReference type="GO" id="GO:0005737">
    <property type="term" value="C:cytoplasm"/>
    <property type="evidence" value="ECO:0007669"/>
    <property type="project" value="TreeGrafter"/>
</dbReference>
<dbReference type="Pfam" id="PF04909">
    <property type="entry name" value="Amidohydro_2"/>
    <property type="match status" value="1"/>
</dbReference>
<dbReference type="GO" id="GO:0016831">
    <property type="term" value="F:carboxy-lyase activity"/>
    <property type="evidence" value="ECO:0007669"/>
    <property type="project" value="InterPro"/>
</dbReference>
<keyword evidence="1" id="KW-0456">Lyase</keyword>
<proteinExistence type="predicted"/>
<evidence type="ECO:0000259" key="2">
    <source>
        <dbReference type="Pfam" id="PF04909"/>
    </source>
</evidence>
<name>A0A927GG21_9BACT</name>
<feature type="domain" description="Amidohydrolase-related" evidence="2">
    <location>
        <begin position="112"/>
        <end position="272"/>
    </location>
</feature>
<dbReference type="RefSeq" id="WP_191042173.1">
    <property type="nucleotide sequence ID" value="NZ_JACXAA010000013.1"/>
</dbReference>
<dbReference type="Gene3D" id="3.20.20.140">
    <property type="entry name" value="Metal-dependent hydrolases"/>
    <property type="match status" value="1"/>
</dbReference>
<evidence type="ECO:0000313" key="3">
    <source>
        <dbReference type="EMBL" id="MBD2756547.1"/>
    </source>
</evidence>